<reference evidence="1" key="1">
    <citation type="journal article" date="2022" name="New Phytol.">
        <title>Evolutionary transition to the ectomycorrhizal habit in the genomes of a hyperdiverse lineage of mushroom-forming fungi.</title>
        <authorList>
            <person name="Looney B."/>
            <person name="Miyauchi S."/>
            <person name="Morin E."/>
            <person name="Drula E."/>
            <person name="Courty P.E."/>
            <person name="Kohler A."/>
            <person name="Kuo A."/>
            <person name="LaButti K."/>
            <person name="Pangilinan J."/>
            <person name="Lipzen A."/>
            <person name="Riley R."/>
            <person name="Andreopoulos W."/>
            <person name="He G."/>
            <person name="Johnson J."/>
            <person name="Nolan M."/>
            <person name="Tritt A."/>
            <person name="Barry K.W."/>
            <person name="Grigoriev I.V."/>
            <person name="Nagy L.G."/>
            <person name="Hibbett D."/>
            <person name="Henrissat B."/>
            <person name="Matheny P.B."/>
            <person name="Labbe J."/>
            <person name="Martin F.M."/>
        </authorList>
    </citation>
    <scope>NUCLEOTIDE SEQUENCE</scope>
    <source>
        <strain evidence="1">BPL690</strain>
    </source>
</reference>
<sequence length="154" mass="16923">MDRKKRCTTRGKNWGGRGTRFIHGQFGIQQRGGAEVPGLSISGVKNVSDSESFDDSPHQLSRLGSTHVGSSLTRYPCMTIPGYRVVITIALCEMVRWRWAKVRIRVRCRSKISYLARGGGNISACAVFFPLCRGSRLLGEGYARPVAGCVAVVF</sequence>
<dbReference type="AlphaFoldDB" id="A0AAD4M9C7"/>
<keyword evidence="2" id="KW-1185">Reference proteome</keyword>
<accession>A0AAD4M9C7</accession>
<comment type="caution">
    <text evidence="1">The sequence shown here is derived from an EMBL/GenBank/DDBJ whole genome shotgun (WGS) entry which is preliminary data.</text>
</comment>
<evidence type="ECO:0000313" key="1">
    <source>
        <dbReference type="EMBL" id="KAI0305694.1"/>
    </source>
</evidence>
<name>A0AAD4M9C7_9AGAM</name>
<proteinExistence type="predicted"/>
<gene>
    <name evidence="1" type="ORF">B0F90DRAFT_1092065</name>
</gene>
<protein>
    <submittedName>
        <fullName evidence="1">Uncharacterized protein</fullName>
    </submittedName>
</protein>
<organism evidence="1 2">
    <name type="scientific">Multifurca ochricompacta</name>
    <dbReference type="NCBI Taxonomy" id="376703"/>
    <lineage>
        <taxon>Eukaryota</taxon>
        <taxon>Fungi</taxon>
        <taxon>Dikarya</taxon>
        <taxon>Basidiomycota</taxon>
        <taxon>Agaricomycotina</taxon>
        <taxon>Agaricomycetes</taxon>
        <taxon>Russulales</taxon>
        <taxon>Russulaceae</taxon>
        <taxon>Multifurca</taxon>
    </lineage>
</organism>
<evidence type="ECO:0000313" key="2">
    <source>
        <dbReference type="Proteomes" id="UP001203297"/>
    </source>
</evidence>
<dbReference type="Proteomes" id="UP001203297">
    <property type="component" value="Unassembled WGS sequence"/>
</dbReference>
<dbReference type="EMBL" id="WTXG01000005">
    <property type="protein sequence ID" value="KAI0305694.1"/>
    <property type="molecule type" value="Genomic_DNA"/>
</dbReference>